<dbReference type="AlphaFoldDB" id="A6TTF1"/>
<proteinExistence type="predicted"/>
<sequence length="58" mass="6588">MNVLTCQKVLFIGLITTIALFLKEHQQNYMDLLNYANQMNTGQNANNWISTNQGGQIN</sequence>
<name>A6TTF1_ALKMQ</name>
<accession>A6TTF1</accession>
<dbReference type="EMBL" id="CP000724">
    <property type="protein sequence ID" value="ABR49469.1"/>
    <property type="molecule type" value="Genomic_DNA"/>
</dbReference>
<reference evidence="2" key="1">
    <citation type="journal article" date="2016" name="Genome Announc.">
        <title>Complete genome sequence of Alkaliphilus metalliredigens strain QYMF, an alkaliphilic and metal-reducing bacterium isolated from borax-contaminated leachate ponds.</title>
        <authorList>
            <person name="Hwang C."/>
            <person name="Copeland A."/>
            <person name="Lucas S."/>
            <person name="Lapidus A."/>
            <person name="Barry K."/>
            <person name="Detter J.C."/>
            <person name="Glavina Del Rio T."/>
            <person name="Hammon N."/>
            <person name="Israni S."/>
            <person name="Dalin E."/>
            <person name="Tice H."/>
            <person name="Pitluck S."/>
            <person name="Chertkov O."/>
            <person name="Brettin T."/>
            <person name="Bruce D."/>
            <person name="Han C."/>
            <person name="Schmutz J."/>
            <person name="Larimer F."/>
            <person name="Land M.L."/>
            <person name="Hauser L."/>
            <person name="Kyrpides N."/>
            <person name="Mikhailova N."/>
            <person name="Ye Q."/>
            <person name="Zhou J."/>
            <person name="Richardson P."/>
            <person name="Fields M.W."/>
        </authorList>
    </citation>
    <scope>NUCLEOTIDE SEQUENCE [LARGE SCALE GENOMIC DNA]</scope>
    <source>
        <strain evidence="2">QYMF</strain>
    </source>
</reference>
<dbReference type="RefSeq" id="WP_012064434.1">
    <property type="nucleotide sequence ID" value="NC_009633.1"/>
</dbReference>
<dbReference type="Proteomes" id="UP000001572">
    <property type="component" value="Chromosome"/>
</dbReference>
<organism evidence="1 2">
    <name type="scientific">Alkaliphilus metalliredigens (strain QYMF)</name>
    <dbReference type="NCBI Taxonomy" id="293826"/>
    <lineage>
        <taxon>Bacteria</taxon>
        <taxon>Bacillati</taxon>
        <taxon>Bacillota</taxon>
        <taxon>Clostridia</taxon>
        <taxon>Peptostreptococcales</taxon>
        <taxon>Natronincolaceae</taxon>
        <taxon>Alkaliphilus</taxon>
    </lineage>
</organism>
<dbReference type="HOGENOM" id="CLU_2969098_0_0_9"/>
<evidence type="ECO:0000313" key="2">
    <source>
        <dbReference type="Proteomes" id="UP000001572"/>
    </source>
</evidence>
<keyword evidence="2" id="KW-1185">Reference proteome</keyword>
<dbReference type="STRING" id="293826.Amet_3341"/>
<gene>
    <name evidence="1" type="ordered locus">Amet_3341</name>
</gene>
<protein>
    <submittedName>
        <fullName evidence="1">Uncharacterized protein</fullName>
    </submittedName>
</protein>
<dbReference type="KEGG" id="amt:Amet_3341"/>
<evidence type="ECO:0000313" key="1">
    <source>
        <dbReference type="EMBL" id="ABR49469.1"/>
    </source>
</evidence>